<evidence type="ECO:0000256" key="1">
    <source>
        <dbReference type="SAM" id="MobiDB-lite"/>
    </source>
</evidence>
<feature type="region of interest" description="Disordered" evidence="1">
    <location>
        <begin position="53"/>
        <end position="76"/>
    </location>
</feature>
<comment type="caution">
    <text evidence="3">The sequence shown here is derived from an EMBL/GenBank/DDBJ whole genome shotgun (WGS) entry which is preliminary data.</text>
</comment>
<reference evidence="3" key="1">
    <citation type="journal article" date="2014" name="Int. J. Syst. Evol. Microbiol.">
        <title>Complete genome sequence of Corynebacterium casei LMG S-19264T (=DSM 44701T), isolated from a smear-ripened cheese.</title>
        <authorList>
            <consortium name="US DOE Joint Genome Institute (JGI-PGF)"/>
            <person name="Walter F."/>
            <person name="Albersmeier A."/>
            <person name="Kalinowski J."/>
            <person name="Ruckert C."/>
        </authorList>
    </citation>
    <scope>NUCLEOTIDE SEQUENCE</scope>
    <source>
        <strain evidence="3">CGMCC 1.12360</strain>
    </source>
</reference>
<keyword evidence="4" id="KW-1185">Reference proteome</keyword>
<feature type="transmembrane region" description="Helical" evidence="2">
    <location>
        <begin position="91"/>
        <end position="110"/>
    </location>
</feature>
<accession>A0A8J2TLA5</accession>
<dbReference type="RefSeq" id="WP_188391977.1">
    <property type="nucleotide sequence ID" value="NZ_BMEV01000027.1"/>
</dbReference>
<keyword evidence="2" id="KW-1133">Transmembrane helix</keyword>
<protein>
    <recommendedName>
        <fullName evidence="5">Preprotein translocase subunit Tim44</fullName>
    </recommendedName>
</protein>
<organism evidence="3 4">
    <name type="scientific">Compostibacillus humi</name>
    <dbReference type="NCBI Taxonomy" id="1245525"/>
    <lineage>
        <taxon>Bacteria</taxon>
        <taxon>Bacillati</taxon>
        <taxon>Bacillota</taxon>
        <taxon>Bacilli</taxon>
        <taxon>Bacillales</taxon>
        <taxon>Bacillaceae</taxon>
        <taxon>Compostibacillus</taxon>
    </lineage>
</organism>
<evidence type="ECO:0000256" key="2">
    <source>
        <dbReference type="SAM" id="Phobius"/>
    </source>
</evidence>
<evidence type="ECO:0008006" key="5">
    <source>
        <dbReference type="Google" id="ProtNLM"/>
    </source>
</evidence>
<dbReference type="EMBL" id="BMEV01000027">
    <property type="protein sequence ID" value="GFZ75982.1"/>
    <property type="molecule type" value="Genomic_DNA"/>
</dbReference>
<dbReference type="AlphaFoldDB" id="A0A8J2TLA5"/>
<sequence length="152" mass="16608">MKKLLTALMTISLIFAPIGDSILWDHSSTVEAKSYRSGKKNFNYNNNQFNSNKPSLFQNKKQDSVTNNKSQAKTQAGKNGTFMSSPLMKGLMLGGLAGLLFGGLLGNLGVLGSLLGLAINLFAILALLMIAGKIYSFFKDKKKKKETNPWSR</sequence>
<feature type="compositionally biased region" description="Polar residues" evidence="1">
    <location>
        <begin position="54"/>
        <end position="76"/>
    </location>
</feature>
<reference evidence="3" key="2">
    <citation type="submission" date="2020-09" db="EMBL/GenBank/DDBJ databases">
        <authorList>
            <person name="Sun Q."/>
            <person name="Zhou Y."/>
        </authorList>
    </citation>
    <scope>NUCLEOTIDE SEQUENCE</scope>
    <source>
        <strain evidence="3">CGMCC 1.12360</strain>
    </source>
</reference>
<evidence type="ECO:0000313" key="3">
    <source>
        <dbReference type="EMBL" id="GFZ75982.1"/>
    </source>
</evidence>
<feature type="transmembrane region" description="Helical" evidence="2">
    <location>
        <begin position="117"/>
        <end position="138"/>
    </location>
</feature>
<name>A0A8J2TLA5_9BACI</name>
<proteinExistence type="predicted"/>
<dbReference type="Proteomes" id="UP000602050">
    <property type="component" value="Unassembled WGS sequence"/>
</dbReference>
<keyword evidence="2" id="KW-0472">Membrane</keyword>
<gene>
    <name evidence="3" type="ORF">GCM10010978_17110</name>
</gene>
<evidence type="ECO:0000313" key="4">
    <source>
        <dbReference type="Proteomes" id="UP000602050"/>
    </source>
</evidence>
<keyword evidence="2" id="KW-0812">Transmembrane</keyword>